<evidence type="ECO:0000313" key="3">
    <source>
        <dbReference type="Proteomes" id="UP000027135"/>
    </source>
</evidence>
<feature type="coiled-coil region" evidence="1">
    <location>
        <begin position="60"/>
        <end position="98"/>
    </location>
</feature>
<dbReference type="InParanoid" id="A0A067R6B4"/>
<evidence type="ECO:0000313" key="2">
    <source>
        <dbReference type="EMBL" id="KDR18810.1"/>
    </source>
</evidence>
<accession>A0A067R6B4</accession>
<reference evidence="2 3" key="1">
    <citation type="journal article" date="2014" name="Nat. Commun.">
        <title>Molecular traces of alternative social organization in a termite genome.</title>
        <authorList>
            <person name="Terrapon N."/>
            <person name="Li C."/>
            <person name="Robertson H.M."/>
            <person name="Ji L."/>
            <person name="Meng X."/>
            <person name="Booth W."/>
            <person name="Chen Z."/>
            <person name="Childers C.P."/>
            <person name="Glastad K.M."/>
            <person name="Gokhale K."/>
            <person name="Gowin J."/>
            <person name="Gronenberg W."/>
            <person name="Hermansen R.A."/>
            <person name="Hu H."/>
            <person name="Hunt B.G."/>
            <person name="Huylmans A.K."/>
            <person name="Khalil S.M."/>
            <person name="Mitchell R.D."/>
            <person name="Munoz-Torres M.C."/>
            <person name="Mustard J.A."/>
            <person name="Pan H."/>
            <person name="Reese J.T."/>
            <person name="Scharf M.E."/>
            <person name="Sun F."/>
            <person name="Vogel H."/>
            <person name="Xiao J."/>
            <person name="Yang W."/>
            <person name="Yang Z."/>
            <person name="Yang Z."/>
            <person name="Zhou J."/>
            <person name="Zhu J."/>
            <person name="Brent C.S."/>
            <person name="Elsik C.G."/>
            <person name="Goodisman M.A."/>
            <person name="Liberles D.A."/>
            <person name="Roe R.M."/>
            <person name="Vargo E.L."/>
            <person name="Vilcinskas A."/>
            <person name="Wang J."/>
            <person name="Bornberg-Bauer E."/>
            <person name="Korb J."/>
            <person name="Zhang G."/>
            <person name="Liebig J."/>
        </authorList>
    </citation>
    <scope>NUCLEOTIDE SEQUENCE [LARGE SCALE GENOMIC DNA]</scope>
    <source>
        <tissue evidence="2">Whole organism</tissue>
    </source>
</reference>
<keyword evidence="3" id="KW-1185">Reference proteome</keyword>
<proteinExistence type="predicted"/>
<dbReference type="EMBL" id="KK852670">
    <property type="protein sequence ID" value="KDR18810.1"/>
    <property type="molecule type" value="Genomic_DNA"/>
</dbReference>
<keyword evidence="1" id="KW-0175">Coiled coil</keyword>
<gene>
    <name evidence="2" type="ORF">L798_07073</name>
</gene>
<sequence length="107" mass="12460">MVQRVEQETGKLSQEISTLRAETQQEIELVNSKFDTVRECVNEKLKVHMEENRLERGKLCKEIEDKTKEMSLKLEEHKTELEKNLSAVRKEMASVKQGVTEKTINTL</sequence>
<dbReference type="SUPFAM" id="SSF58113">
    <property type="entry name" value="Apolipoprotein A-I"/>
    <property type="match status" value="1"/>
</dbReference>
<name>A0A067R6B4_ZOONE</name>
<organism evidence="2 3">
    <name type="scientific">Zootermopsis nevadensis</name>
    <name type="common">Dampwood termite</name>
    <dbReference type="NCBI Taxonomy" id="136037"/>
    <lineage>
        <taxon>Eukaryota</taxon>
        <taxon>Metazoa</taxon>
        <taxon>Ecdysozoa</taxon>
        <taxon>Arthropoda</taxon>
        <taxon>Hexapoda</taxon>
        <taxon>Insecta</taxon>
        <taxon>Pterygota</taxon>
        <taxon>Neoptera</taxon>
        <taxon>Polyneoptera</taxon>
        <taxon>Dictyoptera</taxon>
        <taxon>Blattodea</taxon>
        <taxon>Blattoidea</taxon>
        <taxon>Termitoidae</taxon>
        <taxon>Termopsidae</taxon>
        <taxon>Zootermopsis</taxon>
    </lineage>
</organism>
<protein>
    <submittedName>
        <fullName evidence="2">Uncharacterized protein</fullName>
    </submittedName>
</protein>
<dbReference type="Proteomes" id="UP000027135">
    <property type="component" value="Unassembled WGS sequence"/>
</dbReference>
<dbReference type="AlphaFoldDB" id="A0A067R6B4"/>
<evidence type="ECO:0000256" key="1">
    <source>
        <dbReference type="SAM" id="Coils"/>
    </source>
</evidence>